<dbReference type="SUPFAM" id="SSF55931">
    <property type="entry name" value="Glutamine synthetase/guanido kinase"/>
    <property type="match status" value="1"/>
</dbReference>
<evidence type="ECO:0000313" key="9">
    <source>
        <dbReference type="Proteomes" id="UP001187682"/>
    </source>
</evidence>
<evidence type="ECO:0000256" key="1">
    <source>
        <dbReference type="ARBA" id="ARBA00001946"/>
    </source>
</evidence>
<dbReference type="Proteomes" id="UP001187682">
    <property type="component" value="Unassembled WGS sequence"/>
</dbReference>
<evidence type="ECO:0000256" key="5">
    <source>
        <dbReference type="PROSITE-ProRule" id="PRU01331"/>
    </source>
</evidence>
<dbReference type="Pfam" id="PF00120">
    <property type="entry name" value="Gln-synt_C"/>
    <property type="match status" value="1"/>
</dbReference>
<evidence type="ECO:0000256" key="4">
    <source>
        <dbReference type="ARBA" id="ARBA00022842"/>
    </source>
</evidence>
<dbReference type="PANTHER" id="PTHR43785">
    <property type="entry name" value="GAMMA-GLUTAMYLPUTRESCINE SYNTHETASE"/>
    <property type="match status" value="1"/>
</dbReference>
<dbReference type="GO" id="GO:0004356">
    <property type="term" value="F:glutamine synthetase activity"/>
    <property type="evidence" value="ECO:0007669"/>
    <property type="project" value="InterPro"/>
</dbReference>
<dbReference type="InterPro" id="IPR014746">
    <property type="entry name" value="Gln_synth/guanido_kin_cat_dom"/>
</dbReference>
<name>A0AAE8MQF3_9PEZI</name>
<dbReference type="AlphaFoldDB" id="A0AAE8MQF3"/>
<dbReference type="SUPFAM" id="SSF51556">
    <property type="entry name" value="Metallo-dependent hydrolases"/>
    <property type="match status" value="1"/>
</dbReference>
<evidence type="ECO:0000256" key="2">
    <source>
        <dbReference type="ARBA" id="ARBA00021364"/>
    </source>
</evidence>
<evidence type="ECO:0000256" key="6">
    <source>
        <dbReference type="RuleBase" id="RU000384"/>
    </source>
</evidence>
<dbReference type="Gene3D" id="3.10.20.70">
    <property type="entry name" value="Glutamine synthetase, N-terminal domain"/>
    <property type="match status" value="1"/>
</dbReference>
<accession>A0AAE8MQF3</accession>
<dbReference type="PROSITE" id="PS51987">
    <property type="entry name" value="GS_CATALYTIC"/>
    <property type="match status" value="1"/>
</dbReference>
<dbReference type="Pfam" id="PF04909">
    <property type="entry name" value="Amidohydro_2"/>
    <property type="match status" value="1"/>
</dbReference>
<dbReference type="GO" id="GO:0016787">
    <property type="term" value="F:hydrolase activity"/>
    <property type="evidence" value="ECO:0007669"/>
    <property type="project" value="InterPro"/>
</dbReference>
<dbReference type="Gene3D" id="3.20.20.140">
    <property type="entry name" value="Metal-dependent hydrolases"/>
    <property type="match status" value="1"/>
</dbReference>
<comment type="cofactor">
    <cofactor evidence="1">
        <name>Mg(2+)</name>
        <dbReference type="ChEBI" id="CHEBI:18420"/>
    </cofactor>
</comment>
<sequence>MGESDGVGLKTGRERLSHVIQTTPIIDNHAHPLLLRGALPKYPFESIVSEANGDALSSSWSTLSHMRAVRQLASLHGCPPTWEDVVSASESKRVDGTYDAWIGRCLSGLETILVDDGLGDAKDMYSFSDLSSFTRSPCWRIVRIERVVEMAVEQLAAAGTCSFDAVTELFDKVLTKAVHDPRVVGFKSVICYRTGLAVPGTVNRSSARAEFNASIEGYLRDRRTEEDAKPFRLDQVISCHFFVNEAAFLLHDVATSLPPDAARPPKVLQFHTGLGDNDLCLSKASPSHLQEFIREYPTVPIVLLHAGYPFMRESAYLANTYANVWVDVGEVFPCLSRRGQETVFHELLELAPWSKLLASSDGHFFPETYYLGQTQLREVLESVLSQYVQDGDLSWKEAEDLAIGVMYENSNKLYRLGLPERHQSQTDKAEDFLTPLPKPRENRALQILESYLEKDNSIQYLRVYWNDMTGTTRTKAAHIDHVRKCLQTTGEFSFGIAGAAFALMQNDTIAPGGSPVGEYRLHPDYSSMTLGPRRGILTSFGVFREPDRTVSSLCPRAALQEVLGRAKSQGLEFLVGFELELVLMERTDAGIFRNTQSDGHNWSSSRVVDRPIFSVIENAMAYLRSVGIHIEQVHAESAPGQFEIVLPAAAPLEATDRLLYVREVVAQYAAAEGYRMTLHPKPFPLAAGNAAHIHLSITGDDDPALYEAFYAGILTHLRAICAFTYSNPSSYDRVADGCWAGGRYVAWGTQNRETPLRKIEGSHWELKCVDGIANPYLALAAVLRVGLDGVREERALEWGDCPVDPASLTEEERAALGIQEMLPESLTEALEALAEDEVLREGLGSRLVSRYVAVKGQEVNMLDAMGKAEGKQWLLERY</sequence>
<keyword evidence="3" id="KW-0436">Ligase</keyword>
<gene>
    <name evidence="8" type="ORF">DNG_01004</name>
</gene>
<dbReference type="Gene3D" id="3.30.590.10">
    <property type="entry name" value="Glutamine synthetase/guanido kinase, catalytic domain"/>
    <property type="match status" value="1"/>
</dbReference>
<comment type="similarity">
    <text evidence="5 6">Belongs to the glutamine synthetase family.</text>
</comment>
<dbReference type="EMBL" id="ONZQ02000001">
    <property type="protein sequence ID" value="SPN97490.1"/>
    <property type="molecule type" value="Genomic_DNA"/>
</dbReference>
<dbReference type="PANTHER" id="PTHR43785:SF2">
    <property type="entry name" value="TYPE-1 GLUTAMINE SYNTHETASE 1"/>
    <property type="match status" value="1"/>
</dbReference>
<dbReference type="PROSITE" id="PS00181">
    <property type="entry name" value="GLNA_ATP"/>
    <property type="match status" value="1"/>
</dbReference>
<evidence type="ECO:0000256" key="3">
    <source>
        <dbReference type="ARBA" id="ARBA00022598"/>
    </source>
</evidence>
<dbReference type="InterPro" id="IPR032466">
    <property type="entry name" value="Metal_Hydrolase"/>
</dbReference>
<evidence type="ECO:0000313" key="8">
    <source>
        <dbReference type="EMBL" id="SPN97490.1"/>
    </source>
</evidence>
<dbReference type="InterPro" id="IPR027303">
    <property type="entry name" value="Gln_synth_gly_rich_site"/>
</dbReference>
<protein>
    <recommendedName>
        <fullName evidence="2">Glutamine synthetase</fullName>
    </recommendedName>
</protein>
<dbReference type="GO" id="GO:0006542">
    <property type="term" value="P:glutamine biosynthetic process"/>
    <property type="evidence" value="ECO:0007669"/>
    <property type="project" value="InterPro"/>
</dbReference>
<reference evidence="8" key="1">
    <citation type="submission" date="2018-03" db="EMBL/GenBank/DDBJ databases">
        <authorList>
            <person name="Guldener U."/>
        </authorList>
    </citation>
    <scope>NUCLEOTIDE SEQUENCE</scope>
</reference>
<organism evidence="8 9">
    <name type="scientific">Cephalotrichum gorgonifer</name>
    <dbReference type="NCBI Taxonomy" id="2041049"/>
    <lineage>
        <taxon>Eukaryota</taxon>
        <taxon>Fungi</taxon>
        <taxon>Dikarya</taxon>
        <taxon>Ascomycota</taxon>
        <taxon>Pezizomycotina</taxon>
        <taxon>Sordariomycetes</taxon>
        <taxon>Hypocreomycetidae</taxon>
        <taxon>Microascales</taxon>
        <taxon>Microascaceae</taxon>
        <taxon>Cephalotrichum</taxon>
    </lineage>
</organism>
<dbReference type="InterPro" id="IPR036651">
    <property type="entry name" value="Gln_synt_N_sf"/>
</dbReference>
<feature type="domain" description="GS catalytic" evidence="7">
    <location>
        <begin position="555"/>
        <end position="878"/>
    </location>
</feature>
<dbReference type="SUPFAM" id="SSF54368">
    <property type="entry name" value="Glutamine synthetase, N-terminal domain"/>
    <property type="match status" value="1"/>
</dbReference>
<keyword evidence="9" id="KW-1185">Reference proteome</keyword>
<evidence type="ECO:0000259" key="7">
    <source>
        <dbReference type="PROSITE" id="PS51987"/>
    </source>
</evidence>
<proteinExistence type="inferred from homology"/>
<keyword evidence="4" id="KW-0460">Magnesium</keyword>
<comment type="caution">
    <text evidence="8">The sequence shown here is derived from an EMBL/GenBank/DDBJ whole genome shotgun (WGS) entry which is preliminary data.</text>
</comment>
<dbReference type="InterPro" id="IPR006680">
    <property type="entry name" value="Amidohydro-rel"/>
</dbReference>
<dbReference type="InterPro" id="IPR008146">
    <property type="entry name" value="Gln_synth_cat_dom"/>
</dbReference>
<dbReference type="SMART" id="SM01230">
    <property type="entry name" value="Gln-synt_C"/>
    <property type="match status" value="1"/>
</dbReference>